<sequence length="150" mass="16986">MSDYIKEMRRLIGTQPLMVAGATVLCINERKELLLQYRSDADIWGLPGGVMEYGESLEETAGRELHEETGLLAGELQFIRILSGPEECHTYPNGDQIYGITAVYLARTTTGTLKITRESRELRYFPLDDLPSPLVPKARRIVNELSPEWM</sequence>
<dbReference type="PATRIC" id="fig|189381.12.peg.3292"/>
<dbReference type="OrthoDB" id="9787476at2"/>
<comment type="caution">
    <text evidence="5">The sequence shown here is derived from an EMBL/GenBank/DDBJ whole genome shotgun (WGS) entry which is preliminary data.</text>
</comment>
<evidence type="ECO:0000256" key="1">
    <source>
        <dbReference type="ARBA" id="ARBA00001946"/>
    </source>
</evidence>
<dbReference type="Proteomes" id="UP000037405">
    <property type="component" value="Unassembled WGS sequence"/>
</dbReference>
<accession>A0A0M0FZE2</accession>
<comment type="cofactor">
    <cofactor evidence="1">
        <name>Mg(2+)</name>
        <dbReference type="ChEBI" id="CHEBI:18420"/>
    </cofactor>
</comment>
<evidence type="ECO:0000256" key="3">
    <source>
        <dbReference type="RuleBase" id="RU003476"/>
    </source>
</evidence>
<keyword evidence="6" id="KW-1185">Reference proteome</keyword>
<evidence type="ECO:0000313" key="6">
    <source>
        <dbReference type="Proteomes" id="UP000037405"/>
    </source>
</evidence>
<keyword evidence="2 3" id="KW-0378">Hydrolase</keyword>
<dbReference type="SUPFAM" id="SSF55811">
    <property type="entry name" value="Nudix"/>
    <property type="match status" value="1"/>
</dbReference>
<dbReference type="PANTHER" id="PTHR43046:SF2">
    <property type="entry name" value="8-OXO-DGTP DIPHOSPHATASE-RELATED"/>
    <property type="match status" value="1"/>
</dbReference>
<dbReference type="RefSeq" id="WP_053429570.1">
    <property type="nucleotide sequence ID" value="NZ_JBLOOZ010000004.1"/>
</dbReference>
<feature type="domain" description="Nudix hydrolase" evidence="4">
    <location>
        <begin position="17"/>
        <end position="148"/>
    </location>
</feature>
<dbReference type="InterPro" id="IPR015797">
    <property type="entry name" value="NUDIX_hydrolase-like_dom_sf"/>
</dbReference>
<dbReference type="PRINTS" id="PR00502">
    <property type="entry name" value="NUDIXFAMILY"/>
</dbReference>
<gene>
    <name evidence="5" type="ORF">AF331_18925</name>
</gene>
<evidence type="ECO:0000259" key="4">
    <source>
        <dbReference type="PROSITE" id="PS51462"/>
    </source>
</evidence>
<name>A0A0M0FZE2_9BACI</name>
<dbReference type="InterPro" id="IPR020084">
    <property type="entry name" value="NUDIX_hydrolase_CS"/>
</dbReference>
<dbReference type="InterPro" id="IPR020476">
    <property type="entry name" value="Nudix_hydrolase"/>
</dbReference>
<proteinExistence type="inferred from homology"/>
<dbReference type="InterPro" id="IPR000086">
    <property type="entry name" value="NUDIX_hydrolase_dom"/>
</dbReference>
<dbReference type="PROSITE" id="PS00893">
    <property type="entry name" value="NUDIX_BOX"/>
    <property type="match status" value="1"/>
</dbReference>
<dbReference type="EMBL" id="LGUE01000008">
    <property type="protein sequence ID" value="KON82919.1"/>
    <property type="molecule type" value="Genomic_DNA"/>
</dbReference>
<reference evidence="6" key="1">
    <citation type="submission" date="2015-07" db="EMBL/GenBank/DDBJ databases">
        <title>Fjat-14235 jcm11544.</title>
        <authorList>
            <person name="Liu B."/>
            <person name="Wang J."/>
            <person name="Zhu Y."/>
            <person name="Liu G."/>
            <person name="Chen Q."/>
            <person name="Chen Z."/>
            <person name="Lan J."/>
            <person name="Che J."/>
            <person name="Ge C."/>
            <person name="Shi H."/>
            <person name="Pan Z."/>
            <person name="Liu X."/>
        </authorList>
    </citation>
    <scope>NUCLEOTIDE SEQUENCE [LARGE SCALE GENOMIC DNA]</scope>
    <source>
        <strain evidence="6">JCM 11544</strain>
    </source>
</reference>
<organism evidence="5 6">
    <name type="scientific">Rossellomorea marisflavi</name>
    <dbReference type="NCBI Taxonomy" id="189381"/>
    <lineage>
        <taxon>Bacteria</taxon>
        <taxon>Bacillati</taxon>
        <taxon>Bacillota</taxon>
        <taxon>Bacilli</taxon>
        <taxon>Bacillales</taxon>
        <taxon>Bacillaceae</taxon>
        <taxon>Rossellomorea</taxon>
    </lineage>
</organism>
<evidence type="ECO:0000256" key="2">
    <source>
        <dbReference type="ARBA" id="ARBA00022801"/>
    </source>
</evidence>
<dbReference type="PROSITE" id="PS51462">
    <property type="entry name" value="NUDIX"/>
    <property type="match status" value="1"/>
</dbReference>
<dbReference type="GO" id="GO:0016787">
    <property type="term" value="F:hydrolase activity"/>
    <property type="evidence" value="ECO:0007669"/>
    <property type="project" value="UniProtKB-KW"/>
</dbReference>
<dbReference type="AlphaFoldDB" id="A0A0M0FZE2"/>
<comment type="similarity">
    <text evidence="3">Belongs to the Nudix hydrolase family.</text>
</comment>
<dbReference type="Gene3D" id="3.90.79.10">
    <property type="entry name" value="Nucleoside Triphosphate Pyrophosphohydrolase"/>
    <property type="match status" value="1"/>
</dbReference>
<dbReference type="PANTHER" id="PTHR43046">
    <property type="entry name" value="GDP-MANNOSE MANNOSYL HYDROLASE"/>
    <property type="match status" value="1"/>
</dbReference>
<dbReference type="STRING" id="189381.GCA_900166615_00443"/>
<dbReference type="CDD" id="cd04677">
    <property type="entry name" value="NUDIX_Hydrolase"/>
    <property type="match status" value="1"/>
</dbReference>
<evidence type="ECO:0000313" key="5">
    <source>
        <dbReference type="EMBL" id="KON82919.1"/>
    </source>
</evidence>
<dbReference type="Pfam" id="PF00293">
    <property type="entry name" value="NUDIX"/>
    <property type="match status" value="1"/>
</dbReference>
<protein>
    <recommendedName>
        <fullName evidence="4">Nudix hydrolase domain-containing protein</fullName>
    </recommendedName>
</protein>